<dbReference type="eggNOG" id="COG1522">
    <property type="taxonomic scope" value="Bacteria"/>
</dbReference>
<dbReference type="AlphaFoldDB" id="Q2KWT3"/>
<protein>
    <submittedName>
        <fullName evidence="5">AsnC/Lrp-family transcriptional regulator</fullName>
    </submittedName>
</protein>
<dbReference type="Gene3D" id="1.10.10.10">
    <property type="entry name" value="Winged helix-like DNA-binding domain superfamily/Winged helix DNA-binding domain"/>
    <property type="match status" value="1"/>
</dbReference>
<dbReference type="InterPro" id="IPR036390">
    <property type="entry name" value="WH_DNA-bd_sf"/>
</dbReference>
<dbReference type="STRING" id="360910.BAV2616"/>
<keyword evidence="6" id="KW-1185">Reference proteome</keyword>
<dbReference type="SUPFAM" id="SSF54909">
    <property type="entry name" value="Dimeric alpha+beta barrel"/>
    <property type="match status" value="1"/>
</dbReference>
<dbReference type="GO" id="GO:0043565">
    <property type="term" value="F:sequence-specific DNA binding"/>
    <property type="evidence" value="ECO:0007669"/>
    <property type="project" value="InterPro"/>
</dbReference>
<dbReference type="GO" id="GO:0043200">
    <property type="term" value="P:response to amino acid"/>
    <property type="evidence" value="ECO:0007669"/>
    <property type="project" value="TreeGrafter"/>
</dbReference>
<keyword evidence="2" id="KW-0238">DNA-binding</keyword>
<dbReference type="InterPro" id="IPR011008">
    <property type="entry name" value="Dimeric_a/b-barrel"/>
</dbReference>
<evidence type="ECO:0000256" key="2">
    <source>
        <dbReference type="ARBA" id="ARBA00023125"/>
    </source>
</evidence>
<evidence type="ECO:0000259" key="4">
    <source>
        <dbReference type="PROSITE" id="PS50956"/>
    </source>
</evidence>
<accession>Q2KWT3</accession>
<dbReference type="PANTHER" id="PTHR30154:SF34">
    <property type="entry name" value="TRANSCRIPTIONAL REGULATOR AZLB"/>
    <property type="match status" value="1"/>
</dbReference>
<dbReference type="SMART" id="SM00344">
    <property type="entry name" value="HTH_ASNC"/>
    <property type="match status" value="1"/>
</dbReference>
<dbReference type="InterPro" id="IPR036388">
    <property type="entry name" value="WH-like_DNA-bd_sf"/>
</dbReference>
<dbReference type="EMBL" id="AM167904">
    <property type="protein sequence ID" value="CAJ50228.1"/>
    <property type="molecule type" value="Genomic_DNA"/>
</dbReference>
<dbReference type="Gene3D" id="3.30.70.920">
    <property type="match status" value="1"/>
</dbReference>
<evidence type="ECO:0000313" key="6">
    <source>
        <dbReference type="Proteomes" id="UP000001977"/>
    </source>
</evidence>
<dbReference type="GO" id="GO:0005829">
    <property type="term" value="C:cytosol"/>
    <property type="evidence" value="ECO:0007669"/>
    <property type="project" value="TreeGrafter"/>
</dbReference>
<organism evidence="5 6">
    <name type="scientific">Bordetella avium (strain 197N)</name>
    <dbReference type="NCBI Taxonomy" id="360910"/>
    <lineage>
        <taxon>Bacteria</taxon>
        <taxon>Pseudomonadati</taxon>
        <taxon>Pseudomonadota</taxon>
        <taxon>Betaproteobacteria</taxon>
        <taxon>Burkholderiales</taxon>
        <taxon>Alcaligenaceae</taxon>
        <taxon>Bordetella</taxon>
    </lineage>
</organism>
<dbReference type="InterPro" id="IPR000485">
    <property type="entry name" value="AsnC-type_HTH_dom"/>
</dbReference>
<dbReference type="Pfam" id="PF13404">
    <property type="entry name" value="HTH_AsnC-type"/>
    <property type="match status" value="1"/>
</dbReference>
<dbReference type="PRINTS" id="PR00033">
    <property type="entry name" value="HTHASNC"/>
</dbReference>
<reference evidence="5 6" key="1">
    <citation type="journal article" date="2006" name="J. Bacteriol.">
        <title>Comparison of the genome sequence of the poultry pathogen Bordetella avium with those of B. bronchiseptica, B. pertussis, and B. parapertussis reveals extensive diversity in surface structures associated with host interaction.</title>
        <authorList>
            <person name="Sebaihia M."/>
            <person name="Preston A."/>
            <person name="Maskell D.J."/>
            <person name="Kuzmiak H."/>
            <person name="Connell T.D."/>
            <person name="King N.D."/>
            <person name="Orndorff P.E."/>
            <person name="Miyamoto D.M."/>
            <person name="Thomson N.R."/>
            <person name="Harris D."/>
            <person name="Goble A."/>
            <person name="Lord A."/>
            <person name="Murphy L."/>
            <person name="Quail M.A."/>
            <person name="Rutter S."/>
            <person name="Squares R."/>
            <person name="Squares S."/>
            <person name="Woodward J."/>
            <person name="Parkhill J."/>
            <person name="Temple L.M."/>
        </authorList>
    </citation>
    <scope>NUCLEOTIDE SEQUENCE [LARGE SCALE GENOMIC DNA]</scope>
    <source>
        <strain evidence="5 6">197N</strain>
    </source>
</reference>
<dbReference type="InterPro" id="IPR019887">
    <property type="entry name" value="Tscrpt_reg_AsnC/Lrp_C"/>
</dbReference>
<dbReference type="Pfam" id="PF01037">
    <property type="entry name" value="AsnC_trans_reg"/>
    <property type="match status" value="1"/>
</dbReference>
<sequence length="162" mass="17578">MPDCAHSQLSSKIGANLSVKPIMDALDQSLLGLLRQDARAPVATLAKRLGVSRGTVNNRLARLEDTGVIVGYTVRTAPRGEDITAWMSIAVDGHETRRIVTQLMGEPAVVALHDTNGRWDLMAELRVPDLGQMSSVLDRIRQIKGIAATETSIHLKSYKLVG</sequence>
<dbReference type="PANTHER" id="PTHR30154">
    <property type="entry name" value="LEUCINE-RESPONSIVE REGULATORY PROTEIN"/>
    <property type="match status" value="1"/>
</dbReference>
<keyword evidence="3" id="KW-0804">Transcription</keyword>
<evidence type="ECO:0000256" key="1">
    <source>
        <dbReference type="ARBA" id="ARBA00023015"/>
    </source>
</evidence>
<dbReference type="PROSITE" id="PS50956">
    <property type="entry name" value="HTH_ASNC_2"/>
    <property type="match status" value="1"/>
</dbReference>
<name>Q2KWT3_BORA1</name>
<proteinExistence type="predicted"/>
<dbReference type="Proteomes" id="UP000001977">
    <property type="component" value="Chromosome"/>
</dbReference>
<evidence type="ECO:0000256" key="3">
    <source>
        <dbReference type="ARBA" id="ARBA00023163"/>
    </source>
</evidence>
<dbReference type="SUPFAM" id="SSF46785">
    <property type="entry name" value="Winged helix' DNA-binding domain"/>
    <property type="match status" value="1"/>
</dbReference>
<dbReference type="KEGG" id="bav:BAV2616"/>
<evidence type="ECO:0000313" key="5">
    <source>
        <dbReference type="EMBL" id="CAJ50228.1"/>
    </source>
</evidence>
<feature type="domain" description="HTH asnC-type" evidence="4">
    <location>
        <begin position="23"/>
        <end position="84"/>
    </location>
</feature>
<keyword evidence="1" id="KW-0805">Transcription regulation</keyword>
<dbReference type="HOGENOM" id="CLU_091233_5_3_4"/>
<gene>
    <name evidence="5" type="ordered locus">BAV2616</name>
</gene>
<dbReference type="InterPro" id="IPR019888">
    <property type="entry name" value="Tscrpt_reg_AsnC-like"/>
</dbReference>